<sequence>MPDLNDVVLADAPLVLVVEDEAALADILCAYLVRDGLRVTRAGSGPAARQLFAAESPDIVLLDIRLPGEDGVDVLRAIRRAGETPVIMTTALADCADKMQSLQLGADDYVVKPYNPAEVVARVRAVLRRTYRGAPAVEPPQPLRIGRLEIDHQAWRACLHEASGEPRTLPLTLTEFRLLACLAGQPRRCFSRSELIEACLPESDALDRVIDSHLSKLRRKLQDAGGSEFLETVRGIGYRLCPAS</sequence>
<name>A0ABV2CM32_9RHOO</name>
<evidence type="ECO:0000256" key="3">
    <source>
        <dbReference type="PROSITE-ProRule" id="PRU01091"/>
    </source>
</evidence>
<dbReference type="Pfam" id="PF00072">
    <property type="entry name" value="Response_reg"/>
    <property type="match status" value="1"/>
</dbReference>
<evidence type="ECO:0000259" key="5">
    <source>
        <dbReference type="PROSITE" id="PS51755"/>
    </source>
</evidence>
<keyword evidence="7" id="KW-1185">Reference proteome</keyword>
<dbReference type="Proteomes" id="UP001548590">
    <property type="component" value="Unassembled WGS sequence"/>
</dbReference>
<reference evidence="6 7" key="1">
    <citation type="submission" date="2024-07" db="EMBL/GenBank/DDBJ databases">
        <title>Uliginosibacterium paludis KCTC:42655.</title>
        <authorList>
            <person name="Kim M.K."/>
        </authorList>
    </citation>
    <scope>NUCLEOTIDE SEQUENCE [LARGE SCALE GENOMIC DNA]</scope>
    <source>
        <strain evidence="6 7">KCTC 42655</strain>
    </source>
</reference>
<dbReference type="SMART" id="SM00862">
    <property type="entry name" value="Trans_reg_C"/>
    <property type="match status" value="1"/>
</dbReference>
<dbReference type="Gene3D" id="1.10.10.10">
    <property type="entry name" value="Winged helix-like DNA-binding domain superfamily/Winged helix DNA-binding domain"/>
    <property type="match status" value="1"/>
</dbReference>
<protein>
    <submittedName>
        <fullName evidence="6">Response regulator</fullName>
    </submittedName>
</protein>
<feature type="domain" description="OmpR/PhoB-type" evidence="5">
    <location>
        <begin position="140"/>
        <end position="242"/>
    </location>
</feature>
<dbReference type="EMBL" id="JBEWLZ010000002">
    <property type="protein sequence ID" value="MET1488971.1"/>
    <property type="molecule type" value="Genomic_DNA"/>
</dbReference>
<evidence type="ECO:0000259" key="4">
    <source>
        <dbReference type="PROSITE" id="PS50110"/>
    </source>
</evidence>
<evidence type="ECO:0000313" key="7">
    <source>
        <dbReference type="Proteomes" id="UP001548590"/>
    </source>
</evidence>
<dbReference type="CDD" id="cd17574">
    <property type="entry name" value="REC_OmpR"/>
    <property type="match status" value="1"/>
</dbReference>
<dbReference type="PANTHER" id="PTHR48111:SF59">
    <property type="entry name" value="TRANSCRIPTIONAL REGULATORY PROTEIN BAER"/>
    <property type="match status" value="1"/>
</dbReference>
<dbReference type="PROSITE" id="PS51755">
    <property type="entry name" value="OMPR_PHOB"/>
    <property type="match status" value="1"/>
</dbReference>
<evidence type="ECO:0000256" key="1">
    <source>
        <dbReference type="ARBA" id="ARBA00023125"/>
    </source>
</evidence>
<dbReference type="InterPro" id="IPR001789">
    <property type="entry name" value="Sig_transdc_resp-reg_receiver"/>
</dbReference>
<keyword evidence="1 3" id="KW-0238">DNA-binding</keyword>
<proteinExistence type="predicted"/>
<dbReference type="InterPro" id="IPR036388">
    <property type="entry name" value="WH-like_DNA-bd_sf"/>
</dbReference>
<dbReference type="InterPro" id="IPR011006">
    <property type="entry name" value="CheY-like_superfamily"/>
</dbReference>
<dbReference type="PROSITE" id="PS50110">
    <property type="entry name" value="RESPONSE_REGULATORY"/>
    <property type="match status" value="1"/>
</dbReference>
<dbReference type="CDD" id="cd00383">
    <property type="entry name" value="trans_reg_C"/>
    <property type="match status" value="1"/>
</dbReference>
<dbReference type="InterPro" id="IPR039420">
    <property type="entry name" value="WalR-like"/>
</dbReference>
<evidence type="ECO:0000313" key="6">
    <source>
        <dbReference type="EMBL" id="MET1488971.1"/>
    </source>
</evidence>
<organism evidence="6 7">
    <name type="scientific">Uliginosibacterium paludis</name>
    <dbReference type="NCBI Taxonomy" id="1615952"/>
    <lineage>
        <taxon>Bacteria</taxon>
        <taxon>Pseudomonadati</taxon>
        <taxon>Pseudomonadota</taxon>
        <taxon>Betaproteobacteria</taxon>
        <taxon>Rhodocyclales</taxon>
        <taxon>Zoogloeaceae</taxon>
        <taxon>Uliginosibacterium</taxon>
    </lineage>
</organism>
<dbReference type="InterPro" id="IPR016032">
    <property type="entry name" value="Sig_transdc_resp-reg_C-effctor"/>
</dbReference>
<dbReference type="Gene3D" id="6.10.250.690">
    <property type="match status" value="1"/>
</dbReference>
<dbReference type="SMART" id="SM00448">
    <property type="entry name" value="REC"/>
    <property type="match status" value="1"/>
</dbReference>
<accession>A0ABV2CM32</accession>
<dbReference type="SUPFAM" id="SSF52172">
    <property type="entry name" value="CheY-like"/>
    <property type="match status" value="1"/>
</dbReference>
<dbReference type="SUPFAM" id="SSF46894">
    <property type="entry name" value="C-terminal effector domain of the bipartite response regulators"/>
    <property type="match status" value="1"/>
</dbReference>
<keyword evidence="2" id="KW-0597">Phosphoprotein</keyword>
<comment type="caution">
    <text evidence="6">The sequence shown here is derived from an EMBL/GenBank/DDBJ whole genome shotgun (WGS) entry which is preliminary data.</text>
</comment>
<dbReference type="RefSeq" id="WP_345924025.1">
    <property type="nucleotide sequence ID" value="NZ_JBDIVF010000001.1"/>
</dbReference>
<feature type="DNA-binding region" description="OmpR/PhoB-type" evidence="3">
    <location>
        <begin position="140"/>
        <end position="242"/>
    </location>
</feature>
<dbReference type="Pfam" id="PF00486">
    <property type="entry name" value="Trans_reg_C"/>
    <property type="match status" value="1"/>
</dbReference>
<dbReference type="InterPro" id="IPR001867">
    <property type="entry name" value="OmpR/PhoB-type_DNA-bd"/>
</dbReference>
<gene>
    <name evidence="6" type="ORF">ABVT11_03975</name>
</gene>
<dbReference type="Gene3D" id="3.40.50.2300">
    <property type="match status" value="1"/>
</dbReference>
<feature type="modified residue" description="4-aspartylphosphate" evidence="2">
    <location>
        <position position="63"/>
    </location>
</feature>
<feature type="domain" description="Response regulatory" evidence="4">
    <location>
        <begin position="14"/>
        <end position="127"/>
    </location>
</feature>
<dbReference type="PANTHER" id="PTHR48111">
    <property type="entry name" value="REGULATOR OF RPOS"/>
    <property type="match status" value="1"/>
</dbReference>
<evidence type="ECO:0000256" key="2">
    <source>
        <dbReference type="PROSITE-ProRule" id="PRU00169"/>
    </source>
</evidence>